<dbReference type="Gene3D" id="3.40.50.2000">
    <property type="entry name" value="Glycogen Phosphorylase B"/>
    <property type="match status" value="1"/>
</dbReference>
<sequence length="198" mass="23010">MEMVENLKARGHDIIVLTSTYGEDRVRSEGDVYRWQMLRFERAVNWRDGVLKEAINQAAFRRACEEFVPEVVFLWNMSHISISLAAMAHEMGLATCYYVFDNWLATWEMDHWCQLWRQKGNGLYHLFLKFLSRKFRLIVPPFSLDMSSAVFASCYLKGVALKNGKPVEGASVVHWGIDINKFPYQSTDSRAANRLLYV</sequence>
<dbReference type="SUPFAM" id="SSF53756">
    <property type="entry name" value="UDP-Glycosyltransferase/glycogen phosphorylase"/>
    <property type="match status" value="1"/>
</dbReference>
<reference evidence="1" key="1">
    <citation type="journal article" date="2014" name="Front. Microbiol.">
        <title>High frequency of phylogenetically diverse reductive dehalogenase-homologous genes in deep subseafloor sedimentary metagenomes.</title>
        <authorList>
            <person name="Kawai M."/>
            <person name="Futagami T."/>
            <person name="Toyoda A."/>
            <person name="Takaki Y."/>
            <person name="Nishi S."/>
            <person name="Hori S."/>
            <person name="Arai W."/>
            <person name="Tsubouchi T."/>
            <person name="Morono Y."/>
            <person name="Uchiyama I."/>
            <person name="Ito T."/>
            <person name="Fujiyama A."/>
            <person name="Inagaki F."/>
            <person name="Takami H."/>
        </authorList>
    </citation>
    <scope>NUCLEOTIDE SEQUENCE</scope>
    <source>
        <strain evidence="1">Expedition CK06-06</strain>
    </source>
</reference>
<proteinExistence type="predicted"/>
<evidence type="ECO:0008006" key="2">
    <source>
        <dbReference type="Google" id="ProtNLM"/>
    </source>
</evidence>
<comment type="caution">
    <text evidence="1">The sequence shown here is derived from an EMBL/GenBank/DDBJ whole genome shotgun (WGS) entry which is preliminary data.</text>
</comment>
<feature type="non-terminal residue" evidence="1">
    <location>
        <position position="198"/>
    </location>
</feature>
<accession>X0RXU9</accession>
<gene>
    <name evidence="1" type="ORF">S01H1_07357</name>
</gene>
<organism evidence="1">
    <name type="scientific">marine sediment metagenome</name>
    <dbReference type="NCBI Taxonomy" id="412755"/>
    <lineage>
        <taxon>unclassified sequences</taxon>
        <taxon>metagenomes</taxon>
        <taxon>ecological metagenomes</taxon>
    </lineage>
</organism>
<name>X0RXU9_9ZZZZ</name>
<protein>
    <recommendedName>
        <fullName evidence="2">Glycosyltransferase subfamily 4-like N-terminal domain-containing protein</fullName>
    </recommendedName>
</protein>
<dbReference type="AlphaFoldDB" id="X0RXU9"/>
<dbReference type="EMBL" id="BARS01003797">
    <property type="protein sequence ID" value="GAF68547.1"/>
    <property type="molecule type" value="Genomic_DNA"/>
</dbReference>
<evidence type="ECO:0000313" key="1">
    <source>
        <dbReference type="EMBL" id="GAF68547.1"/>
    </source>
</evidence>